<feature type="compositionally biased region" description="Basic and acidic residues" evidence="1">
    <location>
        <begin position="1"/>
        <end position="10"/>
    </location>
</feature>
<evidence type="ECO:0000256" key="1">
    <source>
        <dbReference type="SAM" id="MobiDB-lite"/>
    </source>
</evidence>
<dbReference type="Proteomes" id="UP001151760">
    <property type="component" value="Unassembled WGS sequence"/>
</dbReference>
<feature type="compositionally biased region" description="Pro residues" evidence="1">
    <location>
        <begin position="65"/>
        <end position="77"/>
    </location>
</feature>
<gene>
    <name evidence="3" type="ORF">Tco_0654426</name>
</gene>
<feature type="domain" description="RNase H type-1" evidence="2">
    <location>
        <begin position="326"/>
        <end position="393"/>
    </location>
</feature>
<evidence type="ECO:0000313" key="3">
    <source>
        <dbReference type="EMBL" id="GJS59642.1"/>
    </source>
</evidence>
<protein>
    <submittedName>
        <fullName evidence="3">F-box domain containing protein</fullName>
    </submittedName>
</protein>
<feature type="region of interest" description="Disordered" evidence="1">
    <location>
        <begin position="1"/>
        <end position="78"/>
    </location>
</feature>
<evidence type="ECO:0000313" key="4">
    <source>
        <dbReference type="Proteomes" id="UP001151760"/>
    </source>
</evidence>
<name>A0ABQ4X360_9ASTR</name>
<dbReference type="InterPro" id="IPR002156">
    <property type="entry name" value="RNaseH_domain"/>
</dbReference>
<comment type="caution">
    <text evidence="3">The sequence shown here is derived from an EMBL/GenBank/DDBJ whole genome shotgun (WGS) entry which is preliminary data.</text>
</comment>
<feature type="compositionally biased region" description="Polar residues" evidence="1">
    <location>
        <begin position="11"/>
        <end position="28"/>
    </location>
</feature>
<evidence type="ECO:0000259" key="2">
    <source>
        <dbReference type="Pfam" id="PF13456"/>
    </source>
</evidence>
<sequence length="417" mass="45832">MFVELTHEATKTPSPKHQLSSPSAPNAPSKTQSTKGTSSSSIDYTPKSPTSSISPSTNGYLNSPTSPPLRVPPPPPTQENASIDITLTLLPITPLDVQFLVKALALLGYEKAFFMVVIFFFKELGGQLQVVRIFLFGPKNEFHTRKTFTSVIHEYKAQDNLIWHYDSKGVYTVRSGYHQALNWKKNGAGHASSSGCLIEFWKQTWRLKTVPKIKNFWWMACSNALAIREALFLRNYATSSTCTITSRVISLLQPFQSKDASTKFLSSFATLAWSIWKARNRYIFDQVKISPTGVILEAQISDDVFQSTLSSDTTILPTTKGISHENSHSSAAIGIVARNCNGSLLQCVGEKCRSESVLAAKLSVIRSSCILAATNGWRHAIIESDSQSAISLAATEDVPPWALASNEFAAVLGFTRM</sequence>
<keyword evidence="4" id="KW-1185">Reference proteome</keyword>
<accession>A0ABQ4X360</accession>
<dbReference type="Pfam" id="PF13456">
    <property type="entry name" value="RVT_3"/>
    <property type="match status" value="1"/>
</dbReference>
<feature type="compositionally biased region" description="Low complexity" evidence="1">
    <location>
        <begin position="29"/>
        <end position="57"/>
    </location>
</feature>
<proteinExistence type="predicted"/>
<dbReference type="EMBL" id="BQNB010009164">
    <property type="protein sequence ID" value="GJS59642.1"/>
    <property type="molecule type" value="Genomic_DNA"/>
</dbReference>
<reference evidence="3" key="2">
    <citation type="submission" date="2022-01" db="EMBL/GenBank/DDBJ databases">
        <authorList>
            <person name="Yamashiro T."/>
            <person name="Shiraishi A."/>
            <person name="Satake H."/>
            <person name="Nakayama K."/>
        </authorList>
    </citation>
    <scope>NUCLEOTIDE SEQUENCE</scope>
</reference>
<organism evidence="3 4">
    <name type="scientific">Tanacetum coccineum</name>
    <dbReference type="NCBI Taxonomy" id="301880"/>
    <lineage>
        <taxon>Eukaryota</taxon>
        <taxon>Viridiplantae</taxon>
        <taxon>Streptophyta</taxon>
        <taxon>Embryophyta</taxon>
        <taxon>Tracheophyta</taxon>
        <taxon>Spermatophyta</taxon>
        <taxon>Magnoliopsida</taxon>
        <taxon>eudicotyledons</taxon>
        <taxon>Gunneridae</taxon>
        <taxon>Pentapetalae</taxon>
        <taxon>asterids</taxon>
        <taxon>campanulids</taxon>
        <taxon>Asterales</taxon>
        <taxon>Asteraceae</taxon>
        <taxon>Asteroideae</taxon>
        <taxon>Anthemideae</taxon>
        <taxon>Anthemidinae</taxon>
        <taxon>Tanacetum</taxon>
    </lineage>
</organism>
<reference evidence="3" key="1">
    <citation type="journal article" date="2022" name="Int. J. Mol. Sci.">
        <title>Draft Genome of Tanacetum Coccineum: Genomic Comparison of Closely Related Tanacetum-Family Plants.</title>
        <authorList>
            <person name="Yamashiro T."/>
            <person name="Shiraishi A."/>
            <person name="Nakayama K."/>
            <person name="Satake H."/>
        </authorList>
    </citation>
    <scope>NUCLEOTIDE SEQUENCE</scope>
</reference>